<dbReference type="HAMAP" id="MF_00636">
    <property type="entry name" value="RapZ_like"/>
    <property type="match status" value="1"/>
</dbReference>
<sequence>MNKPIIFLITGLSGAGKTFLLKTLEDEGYYTVDNVPPHLIKYFVDMICSSDVDKLAIVSDLRWKKTEQLREAFYDIGENLPCNLQLKKVFLEADATSLINRFRKSRRSHPLDLPIEEAIVKEKEILKDIKSISDIIIDTSNTEPYEFRKKFFQIIKQKERPLKLNIVSFGFKNGIPNSADYVFDVRYLPNPFYIYDIYKFTGLDQEVSEYLKDFEDTKKTINKLTSFAKFVQDKYSESGRVEAYFCIGCTGGKHRSVYIAQQLYERLLDEKRDVSITHRDIEKE</sequence>
<feature type="domain" description="RapZ-like N-terminal" evidence="5">
    <location>
        <begin position="6"/>
        <end position="154"/>
    </location>
</feature>
<dbReference type="Gene3D" id="3.40.50.300">
    <property type="entry name" value="P-loop containing nucleotide triphosphate hydrolases"/>
    <property type="match status" value="1"/>
</dbReference>
<evidence type="ECO:0000256" key="4">
    <source>
        <dbReference type="HAMAP-Rule" id="MF_00636"/>
    </source>
</evidence>
<feature type="binding site" evidence="4">
    <location>
        <begin position="11"/>
        <end position="18"/>
    </location>
    <ligand>
        <name>ATP</name>
        <dbReference type="ChEBI" id="CHEBI:30616"/>
    </ligand>
</feature>
<dbReference type="AlphaFoldDB" id="A0A1G6HVI9"/>
<keyword evidence="1 4" id="KW-0547">Nucleotide-binding</keyword>
<reference evidence="7 8" key="1">
    <citation type="submission" date="2016-10" db="EMBL/GenBank/DDBJ databases">
        <authorList>
            <person name="de Groot N.N."/>
        </authorList>
    </citation>
    <scope>NUCLEOTIDE SEQUENCE [LARGE SCALE GENOMIC DNA]</scope>
    <source>
        <strain evidence="7 8">WG14</strain>
    </source>
</reference>
<feature type="domain" description="RapZ C-terminal" evidence="6">
    <location>
        <begin position="163"/>
        <end position="282"/>
    </location>
</feature>
<dbReference type="EMBL" id="FMYV01000001">
    <property type="protein sequence ID" value="SDB98327.1"/>
    <property type="molecule type" value="Genomic_DNA"/>
</dbReference>
<dbReference type="GO" id="GO:0005525">
    <property type="term" value="F:GTP binding"/>
    <property type="evidence" value="ECO:0007669"/>
    <property type="project" value="UniProtKB-UniRule"/>
</dbReference>
<dbReference type="PANTHER" id="PTHR30448:SF0">
    <property type="entry name" value="RNASE ADAPTER PROTEIN RAPZ"/>
    <property type="match status" value="1"/>
</dbReference>
<evidence type="ECO:0000313" key="7">
    <source>
        <dbReference type="EMBL" id="SDB98327.1"/>
    </source>
</evidence>
<dbReference type="Pfam" id="PF22740">
    <property type="entry name" value="PapZ_C"/>
    <property type="match status" value="1"/>
</dbReference>
<dbReference type="Pfam" id="PF03668">
    <property type="entry name" value="RapZ-like_N"/>
    <property type="match status" value="1"/>
</dbReference>
<dbReference type="SUPFAM" id="SSF52540">
    <property type="entry name" value="P-loop containing nucleoside triphosphate hydrolases"/>
    <property type="match status" value="1"/>
</dbReference>
<dbReference type="NCBIfam" id="NF003828">
    <property type="entry name" value="PRK05416.1"/>
    <property type="match status" value="1"/>
</dbReference>
<organism evidence="7 8">
    <name type="scientific">Geotoga petraea</name>
    <dbReference type="NCBI Taxonomy" id="28234"/>
    <lineage>
        <taxon>Bacteria</taxon>
        <taxon>Thermotogati</taxon>
        <taxon>Thermotogota</taxon>
        <taxon>Thermotogae</taxon>
        <taxon>Petrotogales</taxon>
        <taxon>Petrotogaceae</taxon>
        <taxon>Geotoga</taxon>
    </lineage>
</organism>
<dbReference type="InterPro" id="IPR053931">
    <property type="entry name" value="RapZ_C"/>
</dbReference>
<protein>
    <submittedName>
        <fullName evidence="7">UPF0042 nucleotide-binding protein</fullName>
    </submittedName>
</protein>
<evidence type="ECO:0000313" key="8">
    <source>
        <dbReference type="Proteomes" id="UP000199322"/>
    </source>
</evidence>
<proteinExistence type="inferred from homology"/>
<evidence type="ECO:0000259" key="6">
    <source>
        <dbReference type="Pfam" id="PF22740"/>
    </source>
</evidence>
<evidence type="ECO:0000256" key="1">
    <source>
        <dbReference type="ARBA" id="ARBA00022741"/>
    </source>
</evidence>
<dbReference type="GO" id="GO:0005524">
    <property type="term" value="F:ATP binding"/>
    <property type="evidence" value="ECO:0007669"/>
    <property type="project" value="UniProtKB-UniRule"/>
</dbReference>
<dbReference type="RefSeq" id="WP_091401895.1">
    <property type="nucleotide sequence ID" value="NZ_FMYV01000001.1"/>
</dbReference>
<dbReference type="InterPro" id="IPR005337">
    <property type="entry name" value="RapZ-like"/>
</dbReference>
<keyword evidence="3 4" id="KW-0342">GTP-binding</keyword>
<dbReference type="PIRSF" id="PIRSF005052">
    <property type="entry name" value="P-loopkin"/>
    <property type="match status" value="1"/>
</dbReference>
<dbReference type="InterPro" id="IPR027417">
    <property type="entry name" value="P-loop_NTPase"/>
</dbReference>
<keyword evidence="8" id="KW-1185">Reference proteome</keyword>
<dbReference type="Proteomes" id="UP000199322">
    <property type="component" value="Unassembled WGS sequence"/>
</dbReference>
<evidence type="ECO:0000256" key="3">
    <source>
        <dbReference type="ARBA" id="ARBA00023134"/>
    </source>
</evidence>
<keyword evidence="2 4" id="KW-0067">ATP-binding</keyword>
<feature type="binding site" evidence="4">
    <location>
        <begin position="60"/>
        <end position="63"/>
    </location>
    <ligand>
        <name>GTP</name>
        <dbReference type="ChEBI" id="CHEBI:37565"/>
    </ligand>
</feature>
<name>A0A1G6HVI9_9BACT</name>
<evidence type="ECO:0000259" key="5">
    <source>
        <dbReference type="Pfam" id="PF03668"/>
    </source>
</evidence>
<dbReference type="STRING" id="28234.SAMN04488588_0141"/>
<accession>A0A1G6HVI9</accession>
<dbReference type="InterPro" id="IPR053930">
    <property type="entry name" value="RapZ-like_N"/>
</dbReference>
<gene>
    <name evidence="7" type="ORF">SAMN04488588_0141</name>
</gene>
<dbReference type="PANTHER" id="PTHR30448">
    <property type="entry name" value="RNASE ADAPTER PROTEIN RAPZ"/>
    <property type="match status" value="1"/>
</dbReference>
<evidence type="ECO:0000256" key="2">
    <source>
        <dbReference type="ARBA" id="ARBA00022840"/>
    </source>
</evidence>